<dbReference type="PROSITE" id="PS50005">
    <property type="entry name" value="TPR"/>
    <property type="match status" value="1"/>
</dbReference>
<evidence type="ECO:0008006" key="4">
    <source>
        <dbReference type="Google" id="ProtNLM"/>
    </source>
</evidence>
<dbReference type="Gene3D" id="1.25.40.10">
    <property type="entry name" value="Tetratricopeptide repeat domain"/>
    <property type="match status" value="1"/>
</dbReference>
<evidence type="ECO:0000313" key="3">
    <source>
        <dbReference type="Proteomes" id="UP001528920"/>
    </source>
</evidence>
<sequence length="348" mass="41007">MIKIFITFLFILFQFSSIGQSKELKKLFSKGKYDQLIEKAQLMLKENASDSHLNSILGRAYTNSKQFEKAIPYLEKAIELENVSDDVRGLSKAYLAKCYFTRGEKQKAVAYLKECQNVRGSRDGNRYANKYLRLFQEDIYYKAWELIESDNIRFHFQDKKKLKNAGEYMQKAIVNYNRIVTLLNAKPTKKIDLFIWTDRNEAFRKLDRQLGFSNADLAIVNVYYAEENEYELCHMMSNRSLQPKFTSMIIKEGLGVYIDQNDKNLLQFARDRVTNDQFSFFELWEEPLKYERNLSYPVGAAFIEFLLNKGGKKKLKEFLKTQTIENGEKVYPDFLEWVNVFEAMLVQK</sequence>
<dbReference type="Proteomes" id="UP001528920">
    <property type="component" value="Unassembled WGS sequence"/>
</dbReference>
<protein>
    <recommendedName>
        <fullName evidence="4">Tetratricopeptide repeat protein</fullName>
    </recommendedName>
</protein>
<proteinExistence type="predicted"/>
<dbReference type="InterPro" id="IPR019734">
    <property type="entry name" value="TPR_rpt"/>
</dbReference>
<reference evidence="2 3" key="1">
    <citation type="submission" date="2022-01" db="EMBL/GenBank/DDBJ databases">
        <title>Labilibaculum sp. nov, a marine bacterium isolated from Antarctica.</title>
        <authorList>
            <person name="Dai W."/>
        </authorList>
    </citation>
    <scope>NUCLEOTIDE SEQUENCE [LARGE SCALE GENOMIC DNA]</scope>
    <source>
        <strain evidence="2 3">DW002</strain>
    </source>
</reference>
<name>A0ABT5VR20_9BACT</name>
<accession>A0ABT5VR20</accession>
<evidence type="ECO:0000313" key="2">
    <source>
        <dbReference type="EMBL" id="MDE5417848.1"/>
    </source>
</evidence>
<feature type="repeat" description="TPR" evidence="1">
    <location>
        <begin position="51"/>
        <end position="84"/>
    </location>
</feature>
<gene>
    <name evidence="2" type="ORF">L3049_07485</name>
</gene>
<dbReference type="InterPro" id="IPR011990">
    <property type="entry name" value="TPR-like_helical_dom_sf"/>
</dbReference>
<comment type="caution">
    <text evidence="2">The sequence shown here is derived from an EMBL/GenBank/DDBJ whole genome shotgun (WGS) entry which is preliminary data.</text>
</comment>
<dbReference type="Pfam" id="PF13181">
    <property type="entry name" value="TPR_8"/>
    <property type="match status" value="1"/>
</dbReference>
<organism evidence="2 3">
    <name type="scientific">Paralabilibaculum antarcticum</name>
    <dbReference type="NCBI Taxonomy" id="2912572"/>
    <lineage>
        <taxon>Bacteria</taxon>
        <taxon>Pseudomonadati</taxon>
        <taxon>Bacteroidota</taxon>
        <taxon>Bacteroidia</taxon>
        <taxon>Marinilabiliales</taxon>
        <taxon>Marinifilaceae</taxon>
        <taxon>Paralabilibaculum</taxon>
    </lineage>
</organism>
<dbReference type="SMART" id="SM00028">
    <property type="entry name" value="TPR"/>
    <property type="match status" value="2"/>
</dbReference>
<evidence type="ECO:0000256" key="1">
    <source>
        <dbReference type="PROSITE-ProRule" id="PRU00339"/>
    </source>
</evidence>
<keyword evidence="1" id="KW-0802">TPR repeat</keyword>
<dbReference type="SUPFAM" id="SSF48452">
    <property type="entry name" value="TPR-like"/>
    <property type="match status" value="1"/>
</dbReference>
<keyword evidence="3" id="KW-1185">Reference proteome</keyword>
<dbReference type="EMBL" id="JAKJSC010000001">
    <property type="protein sequence ID" value="MDE5417848.1"/>
    <property type="molecule type" value="Genomic_DNA"/>
</dbReference>
<dbReference type="RefSeq" id="WP_275109185.1">
    <property type="nucleotide sequence ID" value="NZ_JAKJSC010000001.1"/>
</dbReference>